<accession>A0A4Y2X275</accession>
<keyword evidence="4" id="KW-1185">Reference proteome</keyword>
<evidence type="ECO:0000313" key="2">
    <source>
        <dbReference type="EMBL" id="GBO43784.1"/>
    </source>
</evidence>
<feature type="region of interest" description="Disordered" evidence="1">
    <location>
        <begin position="1"/>
        <end position="22"/>
    </location>
</feature>
<evidence type="ECO:0000313" key="4">
    <source>
        <dbReference type="Proteomes" id="UP000499080"/>
    </source>
</evidence>
<organism evidence="3 4">
    <name type="scientific">Araneus ventricosus</name>
    <name type="common">Orbweaver spider</name>
    <name type="synonym">Epeira ventricosa</name>
    <dbReference type="NCBI Taxonomy" id="182803"/>
    <lineage>
        <taxon>Eukaryota</taxon>
        <taxon>Metazoa</taxon>
        <taxon>Ecdysozoa</taxon>
        <taxon>Arthropoda</taxon>
        <taxon>Chelicerata</taxon>
        <taxon>Arachnida</taxon>
        <taxon>Araneae</taxon>
        <taxon>Araneomorphae</taxon>
        <taxon>Entelegynae</taxon>
        <taxon>Araneoidea</taxon>
        <taxon>Araneidae</taxon>
        <taxon>Araneus</taxon>
    </lineage>
</organism>
<evidence type="ECO:0000313" key="3">
    <source>
        <dbReference type="EMBL" id="GBO43795.1"/>
    </source>
</evidence>
<feature type="compositionally biased region" description="Basic and acidic residues" evidence="1">
    <location>
        <begin position="7"/>
        <end position="16"/>
    </location>
</feature>
<reference evidence="3 4" key="1">
    <citation type="journal article" date="2019" name="Sci. Rep.">
        <title>Orb-weaving spider Araneus ventricosus genome elucidates the spidroin gene catalogue.</title>
        <authorList>
            <person name="Kono N."/>
            <person name="Nakamura H."/>
            <person name="Ohtoshi R."/>
            <person name="Moran D.A.P."/>
            <person name="Shinohara A."/>
            <person name="Yoshida Y."/>
            <person name="Fujiwara M."/>
            <person name="Mori M."/>
            <person name="Tomita M."/>
            <person name="Arakawa K."/>
        </authorList>
    </citation>
    <scope>NUCLEOTIDE SEQUENCE [LARGE SCALE GENOMIC DNA]</scope>
</reference>
<sequence length="86" mass="9818">MRTVSMEAREGQRTQNRETISANSEFIELLPESEKSSETLKDLENFEQSCSNSSKLITSSGFRVNITLVEVRNHLHHHDQTSLKAK</sequence>
<dbReference type="AlphaFoldDB" id="A0A4Y2X275"/>
<dbReference type="EMBL" id="BGPR01070350">
    <property type="protein sequence ID" value="GBO43795.1"/>
    <property type="molecule type" value="Genomic_DNA"/>
</dbReference>
<proteinExistence type="predicted"/>
<protein>
    <submittedName>
        <fullName evidence="3">Uncharacterized protein</fullName>
    </submittedName>
</protein>
<dbReference type="EMBL" id="BGPR01070339">
    <property type="protein sequence ID" value="GBO43784.1"/>
    <property type="molecule type" value="Genomic_DNA"/>
</dbReference>
<evidence type="ECO:0000256" key="1">
    <source>
        <dbReference type="SAM" id="MobiDB-lite"/>
    </source>
</evidence>
<name>A0A4Y2X275_ARAVE</name>
<comment type="caution">
    <text evidence="3">The sequence shown here is derived from an EMBL/GenBank/DDBJ whole genome shotgun (WGS) entry which is preliminary data.</text>
</comment>
<dbReference type="Proteomes" id="UP000499080">
    <property type="component" value="Unassembled WGS sequence"/>
</dbReference>
<gene>
    <name evidence="3" type="ORF">AVEN_178540_1</name>
    <name evidence="2" type="ORF">AVEN_184951_1</name>
</gene>